<feature type="transmembrane region" description="Helical" evidence="1">
    <location>
        <begin position="75"/>
        <end position="96"/>
    </location>
</feature>
<comment type="caution">
    <text evidence="2">The sequence shown here is derived from an EMBL/GenBank/DDBJ whole genome shotgun (WGS) entry which is preliminary data.</text>
</comment>
<dbReference type="AlphaFoldDB" id="A0AAN9I4P7"/>
<reference evidence="2 3" key="1">
    <citation type="submission" date="2024-01" db="EMBL/GenBank/DDBJ databases">
        <title>The genomes of 5 underutilized Papilionoideae crops provide insights into root nodulation and disease resistance.</title>
        <authorList>
            <person name="Yuan L."/>
        </authorList>
    </citation>
    <scope>NUCLEOTIDE SEQUENCE [LARGE SCALE GENOMIC DNA]</scope>
    <source>
        <strain evidence="2">LY-2023</strain>
        <tissue evidence="2">Leaf</tissue>
    </source>
</reference>
<keyword evidence="3" id="KW-1185">Reference proteome</keyword>
<keyword evidence="1" id="KW-1133">Transmembrane helix</keyword>
<evidence type="ECO:0000313" key="2">
    <source>
        <dbReference type="EMBL" id="KAK7265897.1"/>
    </source>
</evidence>
<dbReference type="EMBL" id="JAYKXN010000008">
    <property type="protein sequence ID" value="KAK7265897.1"/>
    <property type="molecule type" value="Genomic_DNA"/>
</dbReference>
<keyword evidence="1" id="KW-0472">Membrane</keyword>
<proteinExistence type="predicted"/>
<dbReference type="Proteomes" id="UP001359559">
    <property type="component" value="Unassembled WGS sequence"/>
</dbReference>
<evidence type="ECO:0000313" key="3">
    <source>
        <dbReference type="Proteomes" id="UP001359559"/>
    </source>
</evidence>
<name>A0AAN9I4P7_CLITE</name>
<sequence>MKMDGENTEGKKLYKNISLISIINSQLNRHKRKRKRKSRGPTRDLTFRRSARFQSYKRIHTESSSRTNTQIYTYIYLWYQLLSDSLAVLLQFVLCFK</sequence>
<accession>A0AAN9I4P7</accession>
<organism evidence="2 3">
    <name type="scientific">Clitoria ternatea</name>
    <name type="common">Butterfly pea</name>
    <dbReference type="NCBI Taxonomy" id="43366"/>
    <lineage>
        <taxon>Eukaryota</taxon>
        <taxon>Viridiplantae</taxon>
        <taxon>Streptophyta</taxon>
        <taxon>Embryophyta</taxon>
        <taxon>Tracheophyta</taxon>
        <taxon>Spermatophyta</taxon>
        <taxon>Magnoliopsida</taxon>
        <taxon>eudicotyledons</taxon>
        <taxon>Gunneridae</taxon>
        <taxon>Pentapetalae</taxon>
        <taxon>rosids</taxon>
        <taxon>fabids</taxon>
        <taxon>Fabales</taxon>
        <taxon>Fabaceae</taxon>
        <taxon>Papilionoideae</taxon>
        <taxon>50 kb inversion clade</taxon>
        <taxon>NPAAA clade</taxon>
        <taxon>indigoferoid/millettioid clade</taxon>
        <taxon>Phaseoleae</taxon>
        <taxon>Clitoria</taxon>
    </lineage>
</organism>
<protein>
    <submittedName>
        <fullName evidence="2">Uncharacterized protein</fullName>
    </submittedName>
</protein>
<evidence type="ECO:0000256" key="1">
    <source>
        <dbReference type="SAM" id="Phobius"/>
    </source>
</evidence>
<gene>
    <name evidence="2" type="ORF">RJT34_33522</name>
</gene>
<keyword evidence="1" id="KW-0812">Transmembrane</keyword>